<keyword evidence="3" id="KW-1185">Reference proteome</keyword>
<dbReference type="InterPro" id="IPR050397">
    <property type="entry name" value="Env_Response_Regulators"/>
</dbReference>
<dbReference type="PROSITE" id="PS50042">
    <property type="entry name" value="CNMP_BINDING_3"/>
    <property type="match status" value="1"/>
</dbReference>
<evidence type="ECO:0000313" key="2">
    <source>
        <dbReference type="EMBL" id="MFC5724251.1"/>
    </source>
</evidence>
<dbReference type="CDD" id="cd00038">
    <property type="entry name" value="CAP_ED"/>
    <property type="match status" value="1"/>
</dbReference>
<dbReference type="SUPFAM" id="SSF51206">
    <property type="entry name" value="cAMP-binding domain-like"/>
    <property type="match status" value="1"/>
</dbReference>
<gene>
    <name evidence="2" type="ORF">ACFP1Z_29255</name>
</gene>
<protein>
    <submittedName>
        <fullName evidence="2">Family 2B encapsulin nanocompartment shell protein</fullName>
    </submittedName>
</protein>
<dbReference type="EMBL" id="JBHSPB010000025">
    <property type="protein sequence ID" value="MFC5724251.1"/>
    <property type="molecule type" value="Genomic_DNA"/>
</dbReference>
<proteinExistence type="predicted"/>
<dbReference type="InterPro" id="IPR018490">
    <property type="entry name" value="cNMP-bd_dom_sf"/>
</dbReference>
<dbReference type="Pfam" id="PF19307">
    <property type="entry name" value="SrpI-like"/>
    <property type="match status" value="1"/>
</dbReference>
<feature type="domain" description="Cyclic nucleotide-binding" evidence="1">
    <location>
        <begin position="95"/>
        <end position="217"/>
    </location>
</feature>
<comment type="caution">
    <text evidence="2">The sequence shown here is derived from an EMBL/GenBank/DDBJ whole genome shotgun (WGS) entry which is preliminary data.</text>
</comment>
<dbReference type="InterPro" id="IPR045641">
    <property type="entry name" value="SrpI-like"/>
</dbReference>
<name>A0ABW0Z5Z8_9ACTN</name>
<accession>A0ABW0Z5Z8</accession>
<reference evidence="3" key="1">
    <citation type="journal article" date="2019" name="Int. J. Syst. Evol. Microbiol.">
        <title>The Global Catalogue of Microorganisms (GCM) 10K type strain sequencing project: providing services to taxonomists for standard genome sequencing and annotation.</title>
        <authorList>
            <consortium name="The Broad Institute Genomics Platform"/>
            <consortium name="The Broad Institute Genome Sequencing Center for Infectious Disease"/>
            <person name="Wu L."/>
            <person name="Ma J."/>
        </authorList>
    </citation>
    <scope>NUCLEOTIDE SEQUENCE [LARGE SCALE GENOMIC DNA]</scope>
    <source>
        <strain evidence="3">CGMCC 4.7304</strain>
    </source>
</reference>
<dbReference type="RefSeq" id="WP_390320717.1">
    <property type="nucleotide sequence ID" value="NZ_JBHSPB010000025.1"/>
</dbReference>
<dbReference type="Proteomes" id="UP001596083">
    <property type="component" value="Unassembled WGS sequence"/>
</dbReference>
<sequence length="472" mass="51883">MTTAAPQEPIPEQGRLSLSTTAARNLATTTKSVPQMQGISSRWVLRMLPWTEVTAGTYRVNRRLTYAVGRGRVGFVKTGAEVKVVAPSLTEVPALRGFTDQSLLAELASRFTQRDFERGEALAEAGQPIHEVFLVAHGKLNRIGTGKYGEPSVLGVLADGDHLGDEALRHQDEPVWEHTVRATTSGTVLVLPWAAFRELYDRSPALREQIGTYLATSRQSVNKKGEADVELASGHVGEPELPGTFVDYELTPRELELGVAQTVLRVHSRVADLYNDPMNQVEQQLRLTIEALRERQEHELVNNREFGLLHNADYDQRISTRSGPPTPDDMDELLSMRRSTRLFFAHPKAIAAFGRECNKRGIYPDSVNVGGSQVPGWRGVPIFPCGKIPLNGGGHNISSILALRTGEDDQGVVGLRKTGLPDEYEPGLNVRFMGINDQAVISYLVSTYFSAAVLVPDAIGLLENVEVSHSRH</sequence>
<evidence type="ECO:0000313" key="3">
    <source>
        <dbReference type="Proteomes" id="UP001596083"/>
    </source>
</evidence>
<evidence type="ECO:0000259" key="1">
    <source>
        <dbReference type="PROSITE" id="PS50042"/>
    </source>
</evidence>
<dbReference type="NCBIfam" id="NF041163">
    <property type="entry name" value="encap_f2b"/>
    <property type="match status" value="1"/>
</dbReference>
<dbReference type="InterPro" id="IPR000595">
    <property type="entry name" value="cNMP-bd_dom"/>
</dbReference>
<dbReference type="Gene3D" id="2.60.120.10">
    <property type="entry name" value="Jelly Rolls"/>
    <property type="match status" value="1"/>
</dbReference>
<dbReference type="SMART" id="SM00100">
    <property type="entry name" value="cNMP"/>
    <property type="match status" value="1"/>
</dbReference>
<dbReference type="InterPro" id="IPR014710">
    <property type="entry name" value="RmlC-like_jellyroll"/>
</dbReference>
<dbReference type="PANTHER" id="PTHR24567">
    <property type="entry name" value="CRP FAMILY TRANSCRIPTIONAL REGULATORY PROTEIN"/>
    <property type="match status" value="1"/>
</dbReference>
<dbReference type="Pfam" id="PF00027">
    <property type="entry name" value="cNMP_binding"/>
    <property type="match status" value="1"/>
</dbReference>
<organism evidence="2 3">
    <name type="scientific">Streptomyces gamaensis</name>
    <dbReference type="NCBI Taxonomy" id="1763542"/>
    <lineage>
        <taxon>Bacteria</taxon>
        <taxon>Bacillati</taxon>
        <taxon>Actinomycetota</taxon>
        <taxon>Actinomycetes</taxon>
        <taxon>Kitasatosporales</taxon>
        <taxon>Streptomycetaceae</taxon>
        <taxon>Streptomyces</taxon>
    </lineage>
</organism>
<dbReference type="PANTHER" id="PTHR24567:SF74">
    <property type="entry name" value="HTH-TYPE TRANSCRIPTIONAL REGULATOR ARCR"/>
    <property type="match status" value="1"/>
</dbReference>
<dbReference type="InterPro" id="IPR049817">
    <property type="entry name" value="Encap_f2b"/>
</dbReference>